<dbReference type="SUPFAM" id="SSF55154">
    <property type="entry name" value="CYTH-like phosphatases"/>
    <property type="match status" value="1"/>
</dbReference>
<dbReference type="InterPro" id="IPR053227">
    <property type="entry name" value="TRPL-trafficking_regulator"/>
</dbReference>
<reference evidence="1" key="1">
    <citation type="submission" date="2023-01" db="EMBL/GenBank/DDBJ databases">
        <title>Genome assembly of the deep-sea coral Lophelia pertusa.</title>
        <authorList>
            <person name="Herrera S."/>
            <person name="Cordes E."/>
        </authorList>
    </citation>
    <scope>NUCLEOTIDE SEQUENCE</scope>
    <source>
        <strain evidence="1">USNM1676648</strain>
        <tissue evidence="1">Polyp</tissue>
    </source>
</reference>
<sequence length="84" mass="10074">ILCSQLDHTRHSVYKTRRCFLWKNQYYQLDIYNEPCHPRCKGLLILETYTTKFGDDMERPDFLDIAKEVTGDPFYSMFSLSLKK</sequence>
<comment type="caution">
    <text evidence="1">The sequence shown here is derived from an EMBL/GenBank/DDBJ whole genome shotgun (WGS) entry which is preliminary data.</text>
</comment>
<dbReference type="GO" id="GO:0070300">
    <property type="term" value="F:phosphatidic acid binding"/>
    <property type="evidence" value="ECO:0007669"/>
    <property type="project" value="TreeGrafter"/>
</dbReference>
<dbReference type="OrthoDB" id="6375174at2759"/>
<dbReference type="PANTHER" id="PTHR34932">
    <property type="entry name" value="TRPL TRANSLOCATION DEFECT PROTEIN 14"/>
    <property type="match status" value="1"/>
</dbReference>
<proteinExistence type="predicted"/>
<organism evidence="1 2">
    <name type="scientific">Desmophyllum pertusum</name>
    <dbReference type="NCBI Taxonomy" id="174260"/>
    <lineage>
        <taxon>Eukaryota</taxon>
        <taxon>Metazoa</taxon>
        <taxon>Cnidaria</taxon>
        <taxon>Anthozoa</taxon>
        <taxon>Hexacorallia</taxon>
        <taxon>Scleractinia</taxon>
        <taxon>Caryophylliina</taxon>
        <taxon>Caryophylliidae</taxon>
        <taxon>Desmophyllum</taxon>
    </lineage>
</organism>
<keyword evidence="2" id="KW-1185">Reference proteome</keyword>
<dbReference type="AlphaFoldDB" id="A0A9X0CVQ3"/>
<dbReference type="Proteomes" id="UP001163046">
    <property type="component" value="Unassembled WGS sequence"/>
</dbReference>
<dbReference type="GO" id="GO:0035091">
    <property type="term" value="F:phosphatidylinositol binding"/>
    <property type="evidence" value="ECO:0007669"/>
    <property type="project" value="TreeGrafter"/>
</dbReference>
<dbReference type="Gene3D" id="2.40.320.10">
    <property type="entry name" value="Hypothetical Protein Pfu-838710-001"/>
    <property type="match status" value="1"/>
</dbReference>
<dbReference type="PANTHER" id="PTHR34932:SF1">
    <property type="entry name" value="TRPL TRANSLOCATION DEFECT PROTEIN 14"/>
    <property type="match status" value="1"/>
</dbReference>
<accession>A0A9X0CVQ3</accession>
<evidence type="ECO:0000313" key="1">
    <source>
        <dbReference type="EMBL" id="KAJ7377321.1"/>
    </source>
</evidence>
<dbReference type="EMBL" id="MU826381">
    <property type="protein sequence ID" value="KAJ7377321.1"/>
    <property type="molecule type" value="Genomic_DNA"/>
</dbReference>
<protein>
    <submittedName>
        <fullName evidence="1">TRPL translocation defect protein 14</fullName>
    </submittedName>
</protein>
<evidence type="ECO:0000313" key="2">
    <source>
        <dbReference type="Proteomes" id="UP001163046"/>
    </source>
</evidence>
<gene>
    <name evidence="1" type="primary">TTD14_2</name>
    <name evidence="1" type="ORF">OS493_030135</name>
</gene>
<dbReference type="GO" id="GO:0005525">
    <property type="term" value="F:GTP binding"/>
    <property type="evidence" value="ECO:0007669"/>
    <property type="project" value="TreeGrafter"/>
</dbReference>
<name>A0A9X0CVQ3_9CNID</name>
<dbReference type="GO" id="GO:0045494">
    <property type="term" value="P:photoreceptor cell maintenance"/>
    <property type="evidence" value="ECO:0007669"/>
    <property type="project" value="TreeGrafter"/>
</dbReference>
<dbReference type="InterPro" id="IPR033469">
    <property type="entry name" value="CYTH-like_dom_sf"/>
</dbReference>
<feature type="non-terminal residue" evidence="1">
    <location>
        <position position="1"/>
    </location>
</feature>